<dbReference type="AlphaFoldDB" id="A0A975HAE4"/>
<dbReference type="InterPro" id="IPR009351">
    <property type="entry name" value="AlkZ-like"/>
</dbReference>
<proteinExistence type="predicted"/>
<sequence length="351" mass="40997">MTQQELLEYRFKNHLLCPNNKGQSTQEIVRYFGAIQAQNYTMAKWAIGSRLVNATNLKIEEDFNSNKILRTHILRPTWHFVAPQDIRWMLALTAVRIKAGNKNHHQRLGIDYGILKRSKKSIQRALCGKRFQTRSELKKNFEKDHINCDDERLGFLLMDAELDGLICSAGNKGKEMLYGLLDEIVPKTKSLSRDESLMTLAQIYFNSRGPATVYDFAWWSGLTIKDARKGIELSKELTFVYLEAQKYWFNRSLLHKHIVKRETIHLLPAFDEYLISYKDRSLMVENEDKGKIFTRNGIFKPTLIANGKVIGIWRKSIKNKEIIIDYFGSKNKLNLPLIKEIEDRYSYFINH</sequence>
<dbReference type="Pfam" id="PF06224">
    <property type="entry name" value="AlkZ-like"/>
    <property type="match status" value="1"/>
</dbReference>
<accession>A0A975HAE4</accession>
<protein>
    <submittedName>
        <fullName evidence="1">AlkZ family DNA glycosylase</fullName>
    </submittedName>
</protein>
<evidence type="ECO:0000313" key="2">
    <source>
        <dbReference type="Proteomes" id="UP000663920"/>
    </source>
</evidence>
<evidence type="ECO:0000313" key="1">
    <source>
        <dbReference type="EMBL" id="QTE24270.1"/>
    </source>
</evidence>
<keyword evidence="2" id="KW-1185">Reference proteome</keyword>
<reference evidence="1 2" key="1">
    <citation type="submission" date="2021-03" db="EMBL/GenBank/DDBJ databases">
        <title>Complete genome of Polaribacter_sp.SM13.</title>
        <authorList>
            <person name="Jeong S.W."/>
            <person name="Bae J.W."/>
        </authorList>
    </citation>
    <scope>NUCLEOTIDE SEQUENCE [LARGE SCALE GENOMIC DNA]</scope>
    <source>
        <strain evidence="1 2">SM13</strain>
    </source>
</reference>
<dbReference type="KEGG" id="pcea:J3359_08415"/>
<dbReference type="PANTHER" id="PTHR38479">
    <property type="entry name" value="LMO0824 PROTEIN"/>
    <property type="match status" value="1"/>
</dbReference>
<name>A0A975HAE4_9FLAO</name>
<gene>
    <name evidence="1" type="ORF">J3359_08415</name>
</gene>
<dbReference type="Proteomes" id="UP000663920">
    <property type="component" value="Chromosome"/>
</dbReference>
<dbReference type="RefSeq" id="WP_208080242.1">
    <property type="nucleotide sequence ID" value="NZ_CP071869.1"/>
</dbReference>
<dbReference type="PANTHER" id="PTHR38479:SF2">
    <property type="entry name" value="WINGED HELIX DNA-BINDING DOMAIN-CONTAINING PROTEIN"/>
    <property type="match status" value="1"/>
</dbReference>
<organism evidence="1 2">
    <name type="scientific">Polaribacter cellanae</name>
    <dbReference type="NCBI Taxonomy" id="2818493"/>
    <lineage>
        <taxon>Bacteria</taxon>
        <taxon>Pseudomonadati</taxon>
        <taxon>Bacteroidota</taxon>
        <taxon>Flavobacteriia</taxon>
        <taxon>Flavobacteriales</taxon>
        <taxon>Flavobacteriaceae</taxon>
    </lineage>
</organism>
<dbReference type="EMBL" id="CP071869">
    <property type="protein sequence ID" value="QTE24270.1"/>
    <property type="molecule type" value="Genomic_DNA"/>
</dbReference>